<dbReference type="InterPro" id="IPR047130">
    <property type="entry name" value="7TM_GPCR_Srsx_nematod"/>
</dbReference>
<feature type="transmembrane region" description="Helical" evidence="5">
    <location>
        <begin position="39"/>
        <end position="61"/>
    </location>
</feature>
<dbReference type="AlphaFoldDB" id="A0A915NHY5"/>
<feature type="transmembrane region" description="Helical" evidence="5">
    <location>
        <begin position="351"/>
        <end position="375"/>
    </location>
</feature>
<protein>
    <submittedName>
        <fullName evidence="7">Serpentine receptor class gamma</fullName>
    </submittedName>
</protein>
<feature type="transmembrane region" description="Helical" evidence="5">
    <location>
        <begin position="160"/>
        <end position="182"/>
    </location>
</feature>
<sequence length="542" mass="60582">MNLAVTVNVIVDQLGIPFFLMIVYLTIKYKALHGTCHRLIGIYAICCVLAKIQIIPTWLVMITNIQIPLWLCALTDTLPIAGSFNIYSLMVMIAIDRILSIQSMCYLEELITQQGQTKFHNACLAFNLITLACYIVMIFKIKWDINKGKMNTVKVALFKSLSIIMGIQIGGWLFSLTAYNLVDKGYLNNLSEDKQTLICTAINCFSSLTSTCEVPAIFISSTEHQNLKMTFDLQKIAFTINTIVDQIGIPGFLILAYVTIKFKTLNGTCHRLIGIYAICCVLAKIQIIPTWLVMITNIQIPLWLCALTDTLPIAGSFNIYSLMVMIAIDRILSMFFPIWYSVRGDYFHTPLMYGISSLFPLAFITTVIITTAQGPSRLNLCYLSDLITSQGETNFHAACLVFNWITLACYIIMIAKVLWDRKKGLINAGRMALFKSIAIIMGIQIFGWMFSLTAYNLVDNGVFSNFSSDTQILINLGINCVSSLSSTCEVPALFLSSSEHRKALFKTFGYEKKSTPVMVVNRNIMVSTQIMATSQVAPIRVG</sequence>
<feature type="transmembrane region" description="Helical" evidence="5">
    <location>
        <begin position="272"/>
        <end position="294"/>
    </location>
</feature>
<name>A0A915NHY5_9BILA</name>
<dbReference type="SUPFAM" id="SSF81321">
    <property type="entry name" value="Family A G protein-coupled receptor-like"/>
    <property type="match status" value="1"/>
</dbReference>
<comment type="subcellular location">
    <subcellularLocation>
        <location evidence="1">Membrane</location>
    </subcellularLocation>
</comment>
<evidence type="ECO:0000256" key="4">
    <source>
        <dbReference type="ARBA" id="ARBA00023136"/>
    </source>
</evidence>
<dbReference type="InterPro" id="IPR019424">
    <property type="entry name" value="7TM_GPCR_Srsx"/>
</dbReference>
<dbReference type="InterPro" id="IPR000276">
    <property type="entry name" value="GPCR_Rhodpsn"/>
</dbReference>
<keyword evidence="6" id="KW-1185">Reference proteome</keyword>
<dbReference type="Proteomes" id="UP000887560">
    <property type="component" value="Unplaced"/>
</dbReference>
<dbReference type="GO" id="GO:0016020">
    <property type="term" value="C:membrane"/>
    <property type="evidence" value="ECO:0007669"/>
    <property type="project" value="UniProtKB-SubCell"/>
</dbReference>
<dbReference type="GO" id="GO:0004930">
    <property type="term" value="F:G protein-coupled receptor activity"/>
    <property type="evidence" value="ECO:0007669"/>
    <property type="project" value="InterPro"/>
</dbReference>
<feature type="transmembrane region" description="Helical" evidence="5">
    <location>
        <begin position="431"/>
        <end position="452"/>
    </location>
</feature>
<evidence type="ECO:0000313" key="7">
    <source>
        <dbReference type="WBParaSite" id="scf7180000417601.g1481"/>
    </source>
</evidence>
<evidence type="ECO:0000313" key="6">
    <source>
        <dbReference type="Proteomes" id="UP000887560"/>
    </source>
</evidence>
<evidence type="ECO:0000256" key="2">
    <source>
        <dbReference type="ARBA" id="ARBA00022692"/>
    </source>
</evidence>
<feature type="transmembrane region" description="Helical" evidence="5">
    <location>
        <begin position="236"/>
        <end position="260"/>
    </location>
</feature>
<keyword evidence="2 5" id="KW-0812">Transmembrane</keyword>
<dbReference type="PANTHER" id="PTHR23360:SF5">
    <property type="entry name" value="G-PROTEIN COUPLED RECEPTORS FAMILY 1 PROFILE DOMAIN-CONTAINING PROTEIN"/>
    <property type="match status" value="1"/>
</dbReference>
<reference evidence="7" key="1">
    <citation type="submission" date="2022-11" db="UniProtKB">
        <authorList>
            <consortium name="WormBaseParasite"/>
        </authorList>
    </citation>
    <scope>IDENTIFICATION</scope>
</reference>
<feature type="transmembrane region" description="Helical" evidence="5">
    <location>
        <begin position="119"/>
        <end position="139"/>
    </location>
</feature>
<accession>A0A915NHY5</accession>
<evidence type="ECO:0000256" key="3">
    <source>
        <dbReference type="ARBA" id="ARBA00022989"/>
    </source>
</evidence>
<feature type="transmembrane region" description="Helical" evidence="5">
    <location>
        <begin position="319"/>
        <end position="339"/>
    </location>
</feature>
<proteinExistence type="predicted"/>
<dbReference type="Pfam" id="PF10320">
    <property type="entry name" value="7TM_GPCR_Srsx"/>
    <property type="match status" value="1"/>
</dbReference>
<dbReference type="Gene3D" id="1.20.1070.10">
    <property type="entry name" value="Rhodopsin 7-helix transmembrane proteins"/>
    <property type="match status" value="1"/>
</dbReference>
<dbReference type="PANTHER" id="PTHR23360">
    <property type="entry name" value="G-PROTEIN COUPLED RECEPTORS FAMILY 1 PROFILE DOMAIN-CONTAINING PROTEIN-RELATED"/>
    <property type="match status" value="1"/>
</dbReference>
<keyword evidence="4 5" id="KW-0472">Membrane</keyword>
<keyword evidence="3 5" id="KW-1133">Transmembrane helix</keyword>
<feature type="transmembrane region" description="Helical" evidence="5">
    <location>
        <begin position="395"/>
        <end position="419"/>
    </location>
</feature>
<evidence type="ECO:0000256" key="5">
    <source>
        <dbReference type="SAM" id="Phobius"/>
    </source>
</evidence>
<dbReference type="SMART" id="SM01381">
    <property type="entry name" value="7TM_GPCR_Srsx"/>
    <property type="match status" value="1"/>
</dbReference>
<evidence type="ECO:0000256" key="1">
    <source>
        <dbReference type="ARBA" id="ARBA00004370"/>
    </source>
</evidence>
<feature type="transmembrane region" description="Helical" evidence="5">
    <location>
        <begin position="6"/>
        <end position="27"/>
    </location>
</feature>
<organism evidence="6 7">
    <name type="scientific">Meloidogyne floridensis</name>
    <dbReference type="NCBI Taxonomy" id="298350"/>
    <lineage>
        <taxon>Eukaryota</taxon>
        <taxon>Metazoa</taxon>
        <taxon>Ecdysozoa</taxon>
        <taxon>Nematoda</taxon>
        <taxon>Chromadorea</taxon>
        <taxon>Rhabditida</taxon>
        <taxon>Tylenchina</taxon>
        <taxon>Tylenchomorpha</taxon>
        <taxon>Tylenchoidea</taxon>
        <taxon>Meloidogynidae</taxon>
        <taxon>Meloidogyninae</taxon>
        <taxon>Meloidogyne</taxon>
    </lineage>
</organism>
<dbReference type="WBParaSite" id="scf7180000417601.g1481">
    <property type="protein sequence ID" value="scf7180000417601.g1481"/>
    <property type="gene ID" value="scf7180000417601.g1481"/>
</dbReference>